<dbReference type="EMBL" id="CP012542">
    <property type="protein sequence ID" value="QCD44204.1"/>
    <property type="molecule type" value="Genomic_DNA"/>
</dbReference>
<name>A0A6G5QF06_9BACT</name>
<evidence type="ECO:0000256" key="1">
    <source>
        <dbReference type="SAM" id="Phobius"/>
    </source>
</evidence>
<reference evidence="2 3" key="1">
    <citation type="submission" date="2016-07" db="EMBL/GenBank/DDBJ databases">
        <title>Comparative genomics of the Campylobacter concisus group.</title>
        <authorList>
            <person name="Miller W.G."/>
            <person name="Yee E."/>
            <person name="Chapman M.H."/>
            <person name="Huynh S."/>
            <person name="Bono J.L."/>
            <person name="On S.L.W."/>
            <person name="StLeger J."/>
            <person name="Foster G."/>
            <person name="Parker C.T."/>
        </authorList>
    </citation>
    <scope>NUCLEOTIDE SEQUENCE [LARGE SCALE GENOMIC DNA]</scope>
    <source>
        <strain evidence="2 3">CCUG 21559</strain>
    </source>
</reference>
<dbReference type="RefSeq" id="WP_171993427.1">
    <property type="nucleotide sequence ID" value="NZ_CP012542.1"/>
</dbReference>
<keyword evidence="1" id="KW-0472">Membrane</keyword>
<dbReference type="Proteomes" id="UP000503264">
    <property type="component" value="Chromosome"/>
</dbReference>
<proteinExistence type="predicted"/>
<sequence length="540" mass="60996">MTKALHEEIIDEIGTQTLARFGLNIFSLNTYEGYAASVTATNITKYRAYQHEKNDKSYGYNFENLDVGQANIKNALYQNQNAVYTTDNIADIQKVSDIIKSGKKYENLSDKDRQKFDFVMRNFSNELEKIQNGSLDFSNFIKNDPNTDVVTLNSQGEVIKKEQHKVIKNTIDLLKDRYLKNNDNFKVPFDDYVRHKNELEKMSNDPNLDQDTKQKAIKALEMLDKNNVTNRLMCENPKTTAIMTQSAVAAGHIAQAGMSDAIVVCLSTLANGAIYEIKDALSSNGENIGLFERVKRLLQKVFESFKGTFMRGAGFGFIDVIMQTLGQIFKDMSKNLERLWKELRSSAKSIYNGICDYVSGKVKNFSELMILIAKSLFSATMVAFSVILETKISTWLTGILAMPTLVSVLSAALTIVISAIFIVLGTKTIEKSLGYLFGVYAELTKSREKRAEISVLIDEVLPDLMSDNEKIRQMIDEKISQMNIQLQGSFDSLQEAFMANNHTLFIDSLVEVNAIFGKKLKYVNFNEFNDAMISDEPMRF</sequence>
<evidence type="ECO:0000313" key="2">
    <source>
        <dbReference type="EMBL" id="QCD44204.1"/>
    </source>
</evidence>
<keyword evidence="1" id="KW-0812">Transmembrane</keyword>
<keyword evidence="3" id="KW-1185">Reference proteome</keyword>
<dbReference type="AlphaFoldDB" id="A0A6G5QF06"/>
<accession>A0A6G5QF06</accession>
<feature type="transmembrane region" description="Helical" evidence="1">
    <location>
        <begin position="368"/>
        <end position="388"/>
    </location>
</feature>
<protein>
    <submittedName>
        <fullName evidence="2">Putative membrane protein</fullName>
    </submittedName>
</protein>
<keyword evidence="1" id="KW-1133">Transmembrane helix</keyword>
<evidence type="ECO:0000313" key="3">
    <source>
        <dbReference type="Proteomes" id="UP000503264"/>
    </source>
</evidence>
<organism evidence="2 3">
    <name type="scientific">Campylobacter mucosalis CCUG 21559</name>
    <dbReference type="NCBI Taxonomy" id="1032067"/>
    <lineage>
        <taxon>Bacteria</taxon>
        <taxon>Pseudomonadati</taxon>
        <taxon>Campylobacterota</taxon>
        <taxon>Epsilonproteobacteria</taxon>
        <taxon>Campylobacterales</taxon>
        <taxon>Campylobacteraceae</taxon>
        <taxon>Campylobacter</taxon>
    </lineage>
</organism>
<feature type="transmembrane region" description="Helical" evidence="1">
    <location>
        <begin position="400"/>
        <end position="424"/>
    </location>
</feature>
<gene>
    <name evidence="2" type="ORF">CMUC_0391</name>
</gene>